<keyword evidence="4 9" id="KW-0460">Magnesium</keyword>
<evidence type="ECO:0000256" key="5">
    <source>
        <dbReference type="ARBA" id="ARBA00023098"/>
    </source>
</evidence>
<dbReference type="HAMAP" id="MF_00112">
    <property type="entry name" value="GGGP_HepGP_synthase"/>
    <property type="match status" value="1"/>
</dbReference>
<keyword evidence="5 9" id="KW-0443">Lipid metabolism</keyword>
<reference evidence="10" key="2">
    <citation type="submission" date="2020-02" db="EMBL/GenBank/DDBJ databases">
        <title>Flavobacterium profundi sp. nov., isolated from a deep-sea seamount.</title>
        <authorList>
            <person name="Zhang D.-C."/>
        </authorList>
    </citation>
    <scope>NUCLEOTIDE SEQUENCE</scope>
    <source>
        <strain evidence="10">EC11</strain>
    </source>
</reference>
<dbReference type="SUPFAM" id="SSF51395">
    <property type="entry name" value="FMN-linked oxidoreductases"/>
    <property type="match status" value="1"/>
</dbReference>
<dbReference type="InterPro" id="IPR008205">
    <property type="entry name" value="GGGP_HepGP_synthase"/>
</dbReference>
<organism evidence="10 11">
    <name type="scientific">Flavobacterium jejuense</name>
    <dbReference type="NCBI Taxonomy" id="1544455"/>
    <lineage>
        <taxon>Bacteria</taxon>
        <taxon>Pseudomonadati</taxon>
        <taxon>Bacteroidota</taxon>
        <taxon>Flavobacteriia</taxon>
        <taxon>Flavobacteriales</taxon>
        <taxon>Flavobacteriaceae</taxon>
        <taxon>Flavobacterium</taxon>
    </lineage>
</organism>
<keyword evidence="7 9" id="KW-1208">Phospholipid metabolism</keyword>
<feature type="binding site" evidence="9">
    <location>
        <begin position="204"/>
        <end position="205"/>
    </location>
    <ligand>
        <name>sn-glycerol 1-phosphate</name>
        <dbReference type="ChEBI" id="CHEBI:57685"/>
    </ligand>
</feature>
<dbReference type="InterPro" id="IPR050064">
    <property type="entry name" value="IGPS_HisA/HisF"/>
</dbReference>
<dbReference type="PANTHER" id="PTHR21235:SF22">
    <property type="entry name" value="GERANYLGERANYLGLYCERYL PHOSPHATE SYNTHASE"/>
    <property type="match status" value="1"/>
</dbReference>
<evidence type="ECO:0000256" key="6">
    <source>
        <dbReference type="ARBA" id="ARBA00023209"/>
    </source>
</evidence>
<dbReference type="RefSeq" id="WP_140962942.1">
    <property type="nucleotide sequence ID" value="NZ_VEVQ02000008.1"/>
</dbReference>
<keyword evidence="6 9" id="KW-0594">Phospholipid biosynthesis</keyword>
<dbReference type="Proteomes" id="UP000817854">
    <property type="component" value="Unassembled WGS sequence"/>
</dbReference>
<feature type="binding site" evidence="9">
    <location>
        <position position="53"/>
    </location>
    <ligand>
        <name>Mg(2+)</name>
        <dbReference type="ChEBI" id="CHEBI:18420"/>
    </ligand>
</feature>
<feature type="binding site" evidence="9">
    <location>
        <position position="24"/>
    </location>
    <ligand>
        <name>Mg(2+)</name>
        <dbReference type="ChEBI" id="CHEBI:18420"/>
    </ligand>
</feature>
<comment type="function">
    <text evidence="9">Prenyltransferase that catalyzes the transfer of the geranylgeranyl moiety of geranylgeranyl diphosphate (GGPP) to the C3 hydroxyl of sn-glycerol-1-phosphate (G1P).</text>
</comment>
<evidence type="ECO:0000256" key="3">
    <source>
        <dbReference type="ARBA" id="ARBA00022723"/>
    </source>
</evidence>
<comment type="catalytic activity">
    <reaction evidence="8 9">
        <text>sn-glycerol 1-phosphate + (2E,6E,10E)-geranylgeranyl diphosphate = sn-3-O-(geranylgeranyl)glycerol 1-phosphate + diphosphate</text>
        <dbReference type="Rhea" id="RHEA:23404"/>
        <dbReference type="ChEBI" id="CHEBI:33019"/>
        <dbReference type="ChEBI" id="CHEBI:57677"/>
        <dbReference type="ChEBI" id="CHEBI:57685"/>
        <dbReference type="ChEBI" id="CHEBI:58756"/>
        <dbReference type="EC" id="2.5.1.41"/>
    </reaction>
</comment>
<comment type="cofactor">
    <cofactor evidence="9">
        <name>Mg(2+)</name>
        <dbReference type="ChEBI" id="CHEBI:18420"/>
    </cofactor>
</comment>
<evidence type="ECO:0000256" key="8">
    <source>
        <dbReference type="ARBA" id="ARBA00047288"/>
    </source>
</evidence>
<dbReference type="NCBIfam" id="NF003198">
    <property type="entry name" value="PRK04169.1-2"/>
    <property type="match status" value="1"/>
</dbReference>
<evidence type="ECO:0000256" key="4">
    <source>
        <dbReference type="ARBA" id="ARBA00022842"/>
    </source>
</evidence>
<gene>
    <name evidence="10" type="ORF">FIA58_013145</name>
</gene>
<feature type="binding site" evidence="9">
    <location>
        <begin position="226"/>
        <end position="227"/>
    </location>
    <ligand>
        <name>sn-glycerol 1-phosphate</name>
        <dbReference type="ChEBI" id="CHEBI:57685"/>
    </ligand>
</feature>
<dbReference type="InterPro" id="IPR010946">
    <property type="entry name" value="GGGP_synth"/>
</dbReference>
<dbReference type="Pfam" id="PF01884">
    <property type="entry name" value="PcrB"/>
    <property type="match status" value="1"/>
</dbReference>
<dbReference type="PANTHER" id="PTHR21235">
    <property type="entry name" value="IMIDAZOLE GLYCEROL PHOSPHATE SYNTHASE SUBUNIT HISF/H IGP SYNTHASE SUBUNIT HISF/H"/>
    <property type="match status" value="1"/>
</dbReference>
<evidence type="ECO:0000256" key="2">
    <source>
        <dbReference type="ARBA" id="ARBA00022679"/>
    </source>
</evidence>
<dbReference type="InterPro" id="IPR038597">
    <property type="entry name" value="GGGP/HepGP_synthase_sf"/>
</dbReference>
<proteinExistence type="inferred from homology"/>
<dbReference type="NCBIfam" id="TIGR01768">
    <property type="entry name" value="GGGP-family"/>
    <property type="match status" value="1"/>
</dbReference>
<dbReference type="EC" id="2.5.1.41" evidence="9"/>
<evidence type="ECO:0000313" key="11">
    <source>
        <dbReference type="Proteomes" id="UP000817854"/>
    </source>
</evidence>
<keyword evidence="11" id="KW-1185">Reference proteome</keyword>
<dbReference type="NCBIfam" id="TIGR01769">
    <property type="entry name" value="GGGP"/>
    <property type="match status" value="1"/>
</dbReference>
<keyword evidence="2 9" id="KW-0808">Transferase</keyword>
<accession>A0ABX0IXZ8</accession>
<reference evidence="10" key="1">
    <citation type="submission" date="2019-05" db="EMBL/GenBank/DDBJ databases">
        <authorList>
            <person name="Lianzixin W."/>
        </authorList>
    </citation>
    <scope>NUCLEOTIDE SEQUENCE</scope>
    <source>
        <strain evidence="10">EC11</strain>
    </source>
</reference>
<evidence type="ECO:0000313" key="10">
    <source>
        <dbReference type="EMBL" id="NHN26625.1"/>
    </source>
</evidence>
<keyword evidence="3 9" id="KW-0479">Metal-binding</keyword>
<comment type="caution">
    <text evidence="9">Lacks conserved residue(s) required for the propagation of feature annotation.</text>
</comment>
<keyword evidence="1 9" id="KW-0444">Lipid biosynthesis</keyword>
<name>A0ABX0IXZ8_9FLAO</name>
<feature type="binding site" evidence="9">
    <location>
        <begin position="173"/>
        <end position="179"/>
    </location>
    <ligand>
        <name>sn-glycerol 1-phosphate</name>
        <dbReference type="ChEBI" id="CHEBI:57685"/>
    </ligand>
</feature>
<evidence type="ECO:0000256" key="1">
    <source>
        <dbReference type="ARBA" id="ARBA00022516"/>
    </source>
</evidence>
<sequence>MTQIYQEIVSAKEQNRKLLAILLDPEKVMLSDIKELCFKITESPATHIFVGGSTFNGNHLDDIIQVIKNHSNLPIVLFPGDYKQISAFADGILFLSLLSGRNSDYLAEHQVNAVPLLKKTSLEVIPTTYLLIESGIVTAVERVSATKPMNRNEYKYVAQTAKAGEYMGNKLVYLEAGSGAKNPVPLKMVSEVSNAIQVPLIVGGGIRTKEAIKKTFEAGADMIVVGTVFEINNSFFV</sequence>
<evidence type="ECO:0000256" key="9">
    <source>
        <dbReference type="HAMAP-Rule" id="MF_00112"/>
    </source>
</evidence>
<dbReference type="EMBL" id="VEVQ02000008">
    <property type="protein sequence ID" value="NHN26625.1"/>
    <property type="molecule type" value="Genomic_DNA"/>
</dbReference>
<comment type="caution">
    <text evidence="10">The sequence shown here is derived from an EMBL/GenBank/DDBJ whole genome shotgun (WGS) entry which is preliminary data.</text>
</comment>
<dbReference type="Gene3D" id="3.20.20.390">
    <property type="entry name" value="FMN-linked oxidoreductases"/>
    <property type="match status" value="1"/>
</dbReference>
<protein>
    <recommendedName>
        <fullName evidence="9">Geranylgeranylglyceryl phosphate synthase</fullName>
        <shortName evidence="9">GGGP synthase</shortName>
        <shortName evidence="9">GGGPS</shortName>
        <ecNumber evidence="9">2.5.1.41</ecNumber>
    </recommendedName>
    <alternativeName>
        <fullName evidence="9">(S)-3-O-geranylgeranylglyceryl phosphate synthase</fullName>
    </alternativeName>
    <alternativeName>
        <fullName evidence="9">Phosphoglycerol geranylgeranyltransferase</fullName>
    </alternativeName>
</protein>
<evidence type="ECO:0000256" key="7">
    <source>
        <dbReference type="ARBA" id="ARBA00023264"/>
    </source>
</evidence>
<comment type="similarity">
    <text evidence="9">Belongs to the GGGP/HepGP synthase family. Group II subfamily.</text>
</comment>